<keyword evidence="4" id="KW-0012">Acyltransferase</keyword>
<feature type="transmembrane region" description="Helical" evidence="1">
    <location>
        <begin position="136"/>
        <end position="155"/>
    </location>
</feature>
<feature type="domain" description="Acyltransferase 3" evidence="2">
    <location>
        <begin position="6"/>
        <end position="317"/>
    </location>
</feature>
<accession>A0A1K9ZAF9</accession>
<dbReference type="GO" id="GO:0009103">
    <property type="term" value="P:lipopolysaccharide biosynthetic process"/>
    <property type="evidence" value="ECO:0007669"/>
    <property type="project" value="TreeGrafter"/>
</dbReference>
<dbReference type="RefSeq" id="WP_075518099.1">
    <property type="nucleotide sequence ID" value="NZ_CAWRBC010000150.1"/>
</dbReference>
<feature type="transmembrane region" description="Helical" evidence="1">
    <location>
        <begin position="334"/>
        <end position="356"/>
    </location>
</feature>
<dbReference type="GO" id="GO:0016020">
    <property type="term" value="C:membrane"/>
    <property type="evidence" value="ECO:0007669"/>
    <property type="project" value="TreeGrafter"/>
</dbReference>
<dbReference type="Proteomes" id="UP000183794">
    <property type="component" value="Unassembled WGS sequence"/>
</dbReference>
<evidence type="ECO:0000313" key="5">
    <source>
        <dbReference type="Proteomes" id="UP000183794"/>
    </source>
</evidence>
<evidence type="ECO:0000259" key="3">
    <source>
        <dbReference type="Pfam" id="PF19040"/>
    </source>
</evidence>
<feature type="transmembrane region" description="Helical" evidence="1">
    <location>
        <begin position="303"/>
        <end position="322"/>
    </location>
</feature>
<dbReference type="GO" id="GO:0016747">
    <property type="term" value="F:acyltransferase activity, transferring groups other than amino-acyl groups"/>
    <property type="evidence" value="ECO:0007669"/>
    <property type="project" value="InterPro"/>
</dbReference>
<keyword evidence="1" id="KW-0812">Transmembrane</keyword>
<evidence type="ECO:0000313" key="4">
    <source>
        <dbReference type="EMBL" id="SGY93927.1"/>
    </source>
</evidence>
<feature type="transmembrane region" description="Helical" evidence="1">
    <location>
        <begin position="167"/>
        <end position="183"/>
    </location>
</feature>
<feature type="transmembrane region" description="Helical" evidence="1">
    <location>
        <begin position="280"/>
        <end position="297"/>
    </location>
</feature>
<dbReference type="AlphaFoldDB" id="A0A1K9ZAF9"/>
<dbReference type="InterPro" id="IPR043968">
    <property type="entry name" value="SGNH"/>
</dbReference>
<feature type="transmembrane region" description="Helical" evidence="1">
    <location>
        <begin position="73"/>
        <end position="92"/>
    </location>
</feature>
<evidence type="ECO:0000256" key="1">
    <source>
        <dbReference type="SAM" id="Phobius"/>
    </source>
</evidence>
<protein>
    <submittedName>
        <fullName evidence="4">Possible acyltransferase family protein</fullName>
    </submittedName>
</protein>
<feature type="transmembrane region" description="Helical" evidence="1">
    <location>
        <begin position="32"/>
        <end position="52"/>
    </location>
</feature>
<dbReference type="InterPro" id="IPR002656">
    <property type="entry name" value="Acyl_transf_3_dom"/>
</dbReference>
<gene>
    <name evidence="4" type="ORF">NVI5450_1528</name>
</gene>
<dbReference type="PANTHER" id="PTHR23028">
    <property type="entry name" value="ACETYLTRANSFERASE"/>
    <property type="match status" value="1"/>
</dbReference>
<feature type="transmembrane region" description="Helical" evidence="1">
    <location>
        <begin position="243"/>
        <end position="260"/>
    </location>
</feature>
<feature type="domain" description="SGNH" evidence="3">
    <location>
        <begin position="396"/>
        <end position="612"/>
    </location>
</feature>
<name>A0A1K9ZAF9_9GAMM</name>
<proteinExistence type="predicted"/>
<dbReference type="EMBL" id="FPLD01000049">
    <property type="protein sequence ID" value="SGY93927.1"/>
    <property type="molecule type" value="Genomic_DNA"/>
</dbReference>
<dbReference type="PANTHER" id="PTHR23028:SF53">
    <property type="entry name" value="ACYL_TRANSF_3 DOMAIN-CONTAINING PROTEIN"/>
    <property type="match status" value="1"/>
</dbReference>
<dbReference type="OrthoDB" id="9767863at2"/>
<feature type="transmembrane region" description="Helical" evidence="1">
    <location>
        <begin position="9"/>
        <end position="26"/>
    </location>
</feature>
<keyword evidence="1" id="KW-0472">Membrane</keyword>
<sequence length="621" mass="71683">MVKFRNDINGLRAIALIAVVLFHFNPSIARGGFAGVDIFFVISGFLMTGIIFNGLNTDSLNLADFYLCRANRIIPPLAALCFTLLFVTWFILPPFDYLTLGKHVASSITFLSNITYFYESGYFDASAYEKWLLHTWSLSVEWQFYIIYPIILLFLKRYLSLENLKRLLIVATILGYIFCVIATEKWPTFAYYSLPTRTWEMLLGGVAYFYPIKLHENQKRVLEVIGITLMLLSFTLTSKMTPWPGYVACVPVFGTYLIILTNRETSILTNNRLFQALGKWSYSIYLWHWPIAVYGVYYQLDNWVPIGIALSVVFGALSYYLIEQNQFKNRKNTLAFTLITTLAFVVFYKSTPFLLYQISSMPKHIIAANLDQSDKGELYTWQMMNTLKKNKIDNDKLNVMLIGDSQSADFVNVINEKVSVINNDRINFMAQKISAKCGVFYHIPKSLNALYDRINISEKKLRKCAAKIRKITADSRLVNADFIFLAMNWRNWSLDYNLDAIKKIKQKNPQAKIYIIGNKGMHKPLPIIMVNAFKDDKKVSEVVFKSLHETNIKNNDFFRENQNAGYQFINMTYAFCPVKKCNVVDKTGLPFYYDEVHITKQGAMYLSDRLKPLLPPEFYAP</sequence>
<organism evidence="4 5">
    <name type="scientific">Moritella viscosa</name>
    <dbReference type="NCBI Taxonomy" id="80854"/>
    <lineage>
        <taxon>Bacteria</taxon>
        <taxon>Pseudomonadati</taxon>
        <taxon>Pseudomonadota</taxon>
        <taxon>Gammaproteobacteria</taxon>
        <taxon>Alteromonadales</taxon>
        <taxon>Moritellaceae</taxon>
        <taxon>Moritella</taxon>
    </lineage>
</organism>
<evidence type="ECO:0000259" key="2">
    <source>
        <dbReference type="Pfam" id="PF01757"/>
    </source>
</evidence>
<dbReference type="Pfam" id="PF19040">
    <property type="entry name" value="SGNH"/>
    <property type="match status" value="1"/>
</dbReference>
<dbReference type="Pfam" id="PF01757">
    <property type="entry name" value="Acyl_transf_3"/>
    <property type="match status" value="1"/>
</dbReference>
<keyword evidence="4" id="KW-0808">Transferase</keyword>
<keyword evidence="1" id="KW-1133">Transmembrane helix</keyword>
<dbReference type="InterPro" id="IPR050879">
    <property type="entry name" value="Acyltransferase_3"/>
</dbReference>
<dbReference type="SUPFAM" id="SSF52266">
    <property type="entry name" value="SGNH hydrolase"/>
    <property type="match status" value="1"/>
</dbReference>
<reference evidence="4 5" key="1">
    <citation type="submission" date="2016-11" db="EMBL/GenBank/DDBJ databases">
        <authorList>
            <person name="Jaros S."/>
            <person name="Januszkiewicz K."/>
            <person name="Wedrychowicz H."/>
        </authorList>
    </citation>
    <scope>NUCLEOTIDE SEQUENCE [LARGE SCALE GENOMIC DNA]</scope>
    <source>
        <strain evidence="4">NVI 5450</strain>
    </source>
</reference>